<keyword evidence="8" id="KW-0804">Transcription</keyword>
<feature type="domain" description="Response regulatory" evidence="10">
    <location>
        <begin position="9"/>
        <end position="125"/>
    </location>
</feature>
<dbReference type="SMART" id="SM00448">
    <property type="entry name" value="REC"/>
    <property type="match status" value="1"/>
</dbReference>
<keyword evidence="2" id="KW-0963">Cytoplasm</keyword>
<evidence type="ECO:0000256" key="5">
    <source>
        <dbReference type="ARBA" id="ARBA00023015"/>
    </source>
</evidence>
<evidence type="ECO:0000256" key="9">
    <source>
        <dbReference type="PROSITE-ProRule" id="PRU00169"/>
    </source>
</evidence>
<evidence type="ECO:0000256" key="3">
    <source>
        <dbReference type="ARBA" id="ARBA00022553"/>
    </source>
</evidence>
<evidence type="ECO:0000256" key="6">
    <source>
        <dbReference type="ARBA" id="ARBA00023125"/>
    </source>
</evidence>
<name>A0A845DTS5_9BACI</name>
<evidence type="ECO:0000259" key="10">
    <source>
        <dbReference type="PROSITE" id="PS50110"/>
    </source>
</evidence>
<keyword evidence="5" id="KW-0805">Transcription regulation</keyword>
<dbReference type="PIRSF" id="PIRSF006171">
    <property type="entry name" value="RR_citrat_malat"/>
    <property type="match status" value="1"/>
</dbReference>
<evidence type="ECO:0000313" key="12">
    <source>
        <dbReference type="Proteomes" id="UP000460949"/>
    </source>
</evidence>
<dbReference type="Proteomes" id="UP000460949">
    <property type="component" value="Unassembled WGS sequence"/>
</dbReference>
<dbReference type="PANTHER" id="PTHR45526:SF1">
    <property type="entry name" value="TRANSCRIPTIONAL REGULATORY PROTEIN DCUR-RELATED"/>
    <property type="match status" value="1"/>
</dbReference>
<evidence type="ECO:0000256" key="7">
    <source>
        <dbReference type="ARBA" id="ARBA00023159"/>
    </source>
</evidence>
<dbReference type="InterPro" id="IPR036390">
    <property type="entry name" value="WH_DNA-bd_sf"/>
</dbReference>
<dbReference type="GO" id="GO:0003700">
    <property type="term" value="F:DNA-binding transcription factor activity"/>
    <property type="evidence" value="ECO:0007669"/>
    <property type="project" value="InterPro"/>
</dbReference>
<dbReference type="AlphaFoldDB" id="A0A845DTS5"/>
<evidence type="ECO:0000256" key="4">
    <source>
        <dbReference type="ARBA" id="ARBA00023012"/>
    </source>
</evidence>
<dbReference type="InterPro" id="IPR001789">
    <property type="entry name" value="Sig_transdc_resp-reg_receiver"/>
</dbReference>
<dbReference type="RefSeq" id="WP_160838075.1">
    <property type="nucleotide sequence ID" value="NZ_WMET01000003.1"/>
</dbReference>
<evidence type="ECO:0000256" key="1">
    <source>
        <dbReference type="ARBA" id="ARBA00004496"/>
    </source>
</evidence>
<dbReference type="CDD" id="cd19925">
    <property type="entry name" value="REC_citrate_TCS"/>
    <property type="match status" value="1"/>
</dbReference>
<dbReference type="SUPFAM" id="SSF46785">
    <property type="entry name" value="Winged helix' DNA-binding domain"/>
    <property type="match status" value="1"/>
</dbReference>
<dbReference type="InterPro" id="IPR011006">
    <property type="entry name" value="CheY-like_superfamily"/>
</dbReference>
<dbReference type="InterPro" id="IPR051271">
    <property type="entry name" value="2C-system_Tx_regulators"/>
</dbReference>
<dbReference type="Gene3D" id="1.10.10.10">
    <property type="entry name" value="Winged helix-like DNA-binding domain superfamily/Winged helix DNA-binding domain"/>
    <property type="match status" value="1"/>
</dbReference>
<dbReference type="InterPro" id="IPR024187">
    <property type="entry name" value="Sig_transdc_resp-reg_cit/mal"/>
</dbReference>
<dbReference type="PANTHER" id="PTHR45526">
    <property type="entry name" value="TRANSCRIPTIONAL REGULATORY PROTEIN DPIA"/>
    <property type="match status" value="1"/>
</dbReference>
<dbReference type="Gene3D" id="3.40.50.2300">
    <property type="match status" value="1"/>
</dbReference>
<comment type="caution">
    <text evidence="11">The sequence shown here is derived from an EMBL/GenBank/DDBJ whole genome shotgun (WGS) entry which is preliminary data.</text>
</comment>
<organism evidence="11 12">
    <name type="scientific">Halobacillus litoralis</name>
    <dbReference type="NCBI Taxonomy" id="45668"/>
    <lineage>
        <taxon>Bacteria</taxon>
        <taxon>Bacillati</taxon>
        <taxon>Bacillota</taxon>
        <taxon>Bacilli</taxon>
        <taxon>Bacillales</taxon>
        <taxon>Bacillaceae</taxon>
        <taxon>Halobacillus</taxon>
    </lineage>
</organism>
<keyword evidence="6" id="KW-0238">DNA-binding</keyword>
<accession>A0A845DTS5</accession>
<dbReference type="OrthoDB" id="9759232at2"/>
<keyword evidence="4" id="KW-0902">Two-component regulatory system</keyword>
<keyword evidence="7" id="KW-0010">Activator</keyword>
<gene>
    <name evidence="11" type="ORF">GLW04_13335</name>
</gene>
<dbReference type="GO" id="GO:0003677">
    <property type="term" value="F:DNA binding"/>
    <property type="evidence" value="ECO:0007669"/>
    <property type="project" value="UniProtKB-KW"/>
</dbReference>
<evidence type="ECO:0000256" key="8">
    <source>
        <dbReference type="ARBA" id="ARBA00023163"/>
    </source>
</evidence>
<dbReference type="EMBL" id="WMET01000003">
    <property type="protein sequence ID" value="MYL20880.1"/>
    <property type="molecule type" value="Genomic_DNA"/>
</dbReference>
<dbReference type="GO" id="GO:0000156">
    <property type="term" value="F:phosphorelay response regulator activity"/>
    <property type="evidence" value="ECO:0007669"/>
    <property type="project" value="TreeGrafter"/>
</dbReference>
<dbReference type="GO" id="GO:0005737">
    <property type="term" value="C:cytoplasm"/>
    <property type="evidence" value="ECO:0007669"/>
    <property type="project" value="UniProtKB-SubCell"/>
</dbReference>
<comment type="subcellular location">
    <subcellularLocation>
        <location evidence="1">Cytoplasm</location>
    </subcellularLocation>
</comment>
<protein>
    <submittedName>
        <fullName evidence="11">Response regulator</fullName>
    </submittedName>
</protein>
<proteinExistence type="predicted"/>
<reference evidence="11 12" key="1">
    <citation type="submission" date="2019-11" db="EMBL/GenBank/DDBJ databases">
        <title>Genome sequences of 17 halophilic strains isolated from different environments.</title>
        <authorList>
            <person name="Furrow R.E."/>
        </authorList>
    </citation>
    <scope>NUCLEOTIDE SEQUENCE [LARGE SCALE GENOMIC DNA]</scope>
    <source>
        <strain evidence="11 12">22511_23_Filter</strain>
    </source>
</reference>
<dbReference type="SUPFAM" id="SSF52172">
    <property type="entry name" value="CheY-like"/>
    <property type="match status" value="1"/>
</dbReference>
<dbReference type="InterPro" id="IPR048714">
    <property type="entry name" value="DpiA-like_HTH"/>
</dbReference>
<dbReference type="Pfam" id="PF20714">
    <property type="entry name" value="HTH_64"/>
    <property type="match status" value="1"/>
</dbReference>
<keyword evidence="3 9" id="KW-0597">Phosphoprotein</keyword>
<evidence type="ECO:0000256" key="2">
    <source>
        <dbReference type="ARBA" id="ARBA00022490"/>
    </source>
</evidence>
<dbReference type="PROSITE" id="PS50110">
    <property type="entry name" value="RESPONSE_REGULATORY"/>
    <property type="match status" value="1"/>
</dbReference>
<feature type="modified residue" description="4-aspartylphosphate" evidence="9">
    <location>
        <position position="60"/>
    </location>
</feature>
<dbReference type="InterPro" id="IPR036388">
    <property type="entry name" value="WH-like_DNA-bd_sf"/>
</dbReference>
<evidence type="ECO:0000313" key="11">
    <source>
        <dbReference type="EMBL" id="MYL20880.1"/>
    </source>
</evidence>
<sequence>MSRQSETLDVLLIEDDPMVQEVNRQFIERVPPFKVQDVASNGREGVALAVQHTPQLIIIDVYMPELNGVETLKLLRANGVQADVIAITASKEKETIRTMYQYGVIDYIIKPFKFERLQHALDKYRTYRTTVSGDGELSQIQLDELFGAAVPAGNKVLPKGLNEQTLNQVLHVLQSAPHPLSAEEAAEEIGAARVTARRYLEYLQKEGSVVIDIQYGTVGRPVNRYRIKS</sequence>
<dbReference type="Pfam" id="PF00072">
    <property type="entry name" value="Response_reg"/>
    <property type="match status" value="1"/>
</dbReference>